<keyword evidence="2" id="KW-0732">Signal</keyword>
<keyword evidence="5" id="KW-0449">Lipoprotein</keyword>
<dbReference type="Gene3D" id="2.40.160.20">
    <property type="match status" value="1"/>
</dbReference>
<keyword evidence="8" id="KW-1185">Reference proteome</keyword>
<dbReference type="STRING" id="593133.SAMN04488006_1714"/>
<dbReference type="Proteomes" id="UP000199312">
    <property type="component" value="Unassembled WGS sequence"/>
</dbReference>
<keyword evidence="4" id="KW-0564">Palmitate</keyword>
<keyword evidence="1" id="KW-1003">Cell membrane</keyword>
<keyword evidence="6" id="KW-1133">Transmembrane helix</keyword>
<evidence type="ECO:0000256" key="3">
    <source>
        <dbReference type="ARBA" id="ARBA00023136"/>
    </source>
</evidence>
<sequence>MHKYLKVINCFIIILLVTSCGTYFNQPFKTSKARIGENTSGKSILDTILPATENVVGVYKFRDQTGQYKLVENGSTFSTAVSQGGTSILLKSLEESKWFKPIERENIGNLLNERQIIRSTRQEYARDANEDQTTSIPPLLFAGIILEGGVVSYDSNIITGGSGARYFGLGGAAEYRQDRITVYLRAVSTSSGRILKNVYVSKTILSQGISANLFRYVNIKRLLEVETGITKNEPAQLAIKEAIDKAVELLIVEGIIDGLWLPKGGEPVVNLVKEKYLKEKEEAESTALYDRKLEDKRGTSAINFDGLMSIPNNDYGDATKRLGANLSLKLYFKKPGLNLNFVTSYFQLENENTFKNDFISFDTNLGYDILPYDNLTPFVYAGFGAISDKKIDNIYFKFQYGGGVEFLPVKNLGIKLFVEQNMLFTDELEGLNQGKWNDFYYKVGLGLNFYLGNPFNSVKPVMFE</sequence>
<dbReference type="OrthoDB" id="1110708at2"/>
<evidence type="ECO:0000256" key="4">
    <source>
        <dbReference type="ARBA" id="ARBA00023139"/>
    </source>
</evidence>
<dbReference type="PANTHER" id="PTHR41164">
    <property type="entry name" value="CURLI PRODUCTION ASSEMBLY/TRANSPORT COMPONENT CSGG"/>
    <property type="match status" value="1"/>
</dbReference>
<evidence type="ECO:0000313" key="8">
    <source>
        <dbReference type="Proteomes" id="UP000199312"/>
    </source>
</evidence>
<feature type="transmembrane region" description="Helical" evidence="6">
    <location>
        <begin position="7"/>
        <end position="24"/>
    </location>
</feature>
<dbReference type="GO" id="GO:0030288">
    <property type="term" value="C:outer membrane-bounded periplasmic space"/>
    <property type="evidence" value="ECO:0007669"/>
    <property type="project" value="InterPro"/>
</dbReference>
<organism evidence="7 8">
    <name type="scientific">Lutibacter maritimus</name>
    <dbReference type="NCBI Taxonomy" id="593133"/>
    <lineage>
        <taxon>Bacteria</taxon>
        <taxon>Pseudomonadati</taxon>
        <taxon>Bacteroidota</taxon>
        <taxon>Flavobacteriia</taxon>
        <taxon>Flavobacteriales</taxon>
        <taxon>Flavobacteriaceae</taxon>
        <taxon>Lutibacter</taxon>
    </lineage>
</organism>
<proteinExistence type="predicted"/>
<dbReference type="EMBL" id="FOZP01000004">
    <property type="protein sequence ID" value="SFS51021.1"/>
    <property type="molecule type" value="Genomic_DNA"/>
</dbReference>
<dbReference type="PROSITE" id="PS51257">
    <property type="entry name" value="PROKAR_LIPOPROTEIN"/>
    <property type="match status" value="1"/>
</dbReference>
<dbReference type="AlphaFoldDB" id="A0A1I6QEX0"/>
<dbReference type="SUPFAM" id="SSF56925">
    <property type="entry name" value="OMPA-like"/>
    <property type="match status" value="1"/>
</dbReference>
<keyword evidence="6" id="KW-0812">Transmembrane</keyword>
<name>A0A1I6QEX0_9FLAO</name>
<dbReference type="PANTHER" id="PTHR41164:SF1">
    <property type="entry name" value="CURLI PRODUCTION ASSEMBLY_TRANSPORT COMPONENT CSGG"/>
    <property type="match status" value="1"/>
</dbReference>
<evidence type="ECO:0000256" key="5">
    <source>
        <dbReference type="ARBA" id="ARBA00023288"/>
    </source>
</evidence>
<evidence type="ECO:0000313" key="7">
    <source>
        <dbReference type="EMBL" id="SFS51021.1"/>
    </source>
</evidence>
<reference evidence="8" key="1">
    <citation type="submission" date="2016-10" db="EMBL/GenBank/DDBJ databases">
        <authorList>
            <person name="Varghese N."/>
            <person name="Submissions S."/>
        </authorList>
    </citation>
    <scope>NUCLEOTIDE SEQUENCE [LARGE SCALE GENOMIC DNA]</scope>
    <source>
        <strain evidence="8">DSM 24450</strain>
    </source>
</reference>
<evidence type="ECO:0000256" key="1">
    <source>
        <dbReference type="ARBA" id="ARBA00022475"/>
    </source>
</evidence>
<evidence type="ECO:0000256" key="2">
    <source>
        <dbReference type="ARBA" id="ARBA00022729"/>
    </source>
</evidence>
<dbReference type="Gene3D" id="3.40.50.10610">
    <property type="entry name" value="ABC-type transport auxiliary lipoprotein component"/>
    <property type="match status" value="2"/>
</dbReference>
<evidence type="ECO:0000256" key="6">
    <source>
        <dbReference type="SAM" id="Phobius"/>
    </source>
</evidence>
<protein>
    <submittedName>
        <fullName evidence="7">Curli production assembly/transport component CsgG</fullName>
    </submittedName>
</protein>
<dbReference type="Pfam" id="PF03783">
    <property type="entry name" value="CsgG"/>
    <property type="match status" value="1"/>
</dbReference>
<gene>
    <name evidence="7" type="ORF">SAMN04488006_1714</name>
</gene>
<dbReference type="RefSeq" id="WP_090224906.1">
    <property type="nucleotide sequence ID" value="NZ_FOZP01000004.1"/>
</dbReference>
<accession>A0A1I6QEX0</accession>
<dbReference type="InterPro" id="IPR005534">
    <property type="entry name" value="Curli_assmbl/transp-comp_CsgG"/>
</dbReference>
<keyword evidence="3 6" id="KW-0472">Membrane</keyword>
<dbReference type="InterPro" id="IPR011250">
    <property type="entry name" value="OMP/PagP_B-barrel"/>
</dbReference>